<feature type="domain" description="Fumarylacetoacetase-like C-terminal" evidence="2">
    <location>
        <begin position="63"/>
        <end position="254"/>
    </location>
</feature>
<dbReference type="SUPFAM" id="SSF56529">
    <property type="entry name" value="FAH"/>
    <property type="match status" value="1"/>
</dbReference>
<feature type="domain" description="Rv2993c-like N-terminal" evidence="3">
    <location>
        <begin position="3"/>
        <end position="51"/>
    </location>
</feature>
<comment type="caution">
    <text evidence="4">The sequence shown here is derived from an EMBL/GenBank/DDBJ whole genome shotgun (WGS) entry which is preliminary data.</text>
</comment>
<dbReference type="Proteomes" id="UP000192491">
    <property type="component" value="Unassembled WGS sequence"/>
</dbReference>
<dbReference type="InterPro" id="IPR018833">
    <property type="entry name" value="Rv2993c-like_N"/>
</dbReference>
<sequence>MAHWVRFEAEGETRFGTVNAATITEYTGDLFAHKQATGREFALTAVRVLMPCQPSKMIGLWNNFHERAVLENLHKPEHPLYFLKASNSFAGEGDSIPRPAGYAGMVVFEGELGIVIGKRCQAVPLAAVDDYIFGYTCVNDVTARDLLKRDPVFVHWTRAKSADNFGTFGPYIATDLDAATLRVRVELNGEQKQDYPVTDMFFSPQEIVSHLSHDMTLEPGDVIACGTSVGVCGMQDGDTVVVSIAGIGELTNRFG</sequence>
<organism evidence="4 5">
    <name type="scientific">Thiothrix lacustris</name>
    <dbReference type="NCBI Taxonomy" id="525917"/>
    <lineage>
        <taxon>Bacteria</taxon>
        <taxon>Pseudomonadati</taxon>
        <taxon>Pseudomonadota</taxon>
        <taxon>Gammaproteobacteria</taxon>
        <taxon>Thiotrichales</taxon>
        <taxon>Thiotrichaceae</taxon>
        <taxon>Thiothrix</taxon>
    </lineage>
</organism>
<dbReference type="EMBL" id="MTEJ01000088">
    <property type="protein sequence ID" value="OQX11401.1"/>
    <property type="molecule type" value="Genomic_DNA"/>
</dbReference>
<proteinExistence type="predicted"/>
<keyword evidence="4" id="KW-0413">Isomerase</keyword>
<evidence type="ECO:0000313" key="4">
    <source>
        <dbReference type="EMBL" id="OQX11401.1"/>
    </source>
</evidence>
<dbReference type="GO" id="GO:0016853">
    <property type="term" value="F:isomerase activity"/>
    <property type="evidence" value="ECO:0007669"/>
    <property type="project" value="UniProtKB-KW"/>
</dbReference>
<dbReference type="AlphaFoldDB" id="A0A1Y1QQN2"/>
<dbReference type="Gene3D" id="3.90.850.10">
    <property type="entry name" value="Fumarylacetoacetase-like, C-terminal domain"/>
    <property type="match status" value="1"/>
</dbReference>
<dbReference type="Pfam" id="PF01557">
    <property type="entry name" value="FAA_hydrolase"/>
    <property type="match status" value="1"/>
</dbReference>
<evidence type="ECO:0000259" key="2">
    <source>
        <dbReference type="Pfam" id="PF01557"/>
    </source>
</evidence>
<dbReference type="InterPro" id="IPR011234">
    <property type="entry name" value="Fumarylacetoacetase-like_C"/>
</dbReference>
<evidence type="ECO:0000313" key="5">
    <source>
        <dbReference type="Proteomes" id="UP000192491"/>
    </source>
</evidence>
<dbReference type="InterPro" id="IPR036663">
    <property type="entry name" value="Fumarylacetoacetase_C_sf"/>
</dbReference>
<dbReference type="GO" id="GO:0018773">
    <property type="term" value="F:acetylpyruvate hydrolase activity"/>
    <property type="evidence" value="ECO:0007669"/>
    <property type="project" value="TreeGrafter"/>
</dbReference>
<gene>
    <name evidence="4" type="ORF">BWK73_17800</name>
</gene>
<evidence type="ECO:0000259" key="3">
    <source>
        <dbReference type="Pfam" id="PF10370"/>
    </source>
</evidence>
<keyword evidence="1" id="KW-0479">Metal-binding</keyword>
<dbReference type="GO" id="GO:0046872">
    <property type="term" value="F:metal ion binding"/>
    <property type="evidence" value="ECO:0007669"/>
    <property type="project" value="UniProtKB-KW"/>
</dbReference>
<dbReference type="PANTHER" id="PTHR11820">
    <property type="entry name" value="ACYLPYRUVASE"/>
    <property type="match status" value="1"/>
</dbReference>
<accession>A0A1Y1QQN2</accession>
<reference evidence="4 5" key="1">
    <citation type="submission" date="2017-01" db="EMBL/GenBank/DDBJ databases">
        <title>Novel large sulfur bacteria in the metagenomes of groundwater-fed chemosynthetic microbial mats in the Lake Huron basin.</title>
        <authorList>
            <person name="Sharrar A.M."/>
            <person name="Flood B.E."/>
            <person name="Bailey J.V."/>
            <person name="Jones D.S."/>
            <person name="Biddanda B."/>
            <person name="Ruberg S.A."/>
            <person name="Marcus D.N."/>
            <person name="Dick G.J."/>
        </authorList>
    </citation>
    <scope>NUCLEOTIDE SEQUENCE [LARGE SCALE GENOMIC DNA]</scope>
    <source>
        <strain evidence="4">A8</strain>
    </source>
</reference>
<dbReference type="Pfam" id="PF10370">
    <property type="entry name" value="Rv2993c-like_N"/>
    <property type="match status" value="1"/>
</dbReference>
<dbReference type="PANTHER" id="PTHR11820:SF7">
    <property type="entry name" value="ACYLPYRUVASE FAHD1, MITOCHONDRIAL"/>
    <property type="match status" value="1"/>
</dbReference>
<name>A0A1Y1QQN2_9GAMM</name>
<protein>
    <submittedName>
        <fullName evidence="4">2-hydroxyhepta-2,4-diene-1,7-dioate isomerase</fullName>
    </submittedName>
</protein>
<evidence type="ECO:0000256" key="1">
    <source>
        <dbReference type="ARBA" id="ARBA00022723"/>
    </source>
</evidence>